<feature type="transmembrane region" description="Helical" evidence="4">
    <location>
        <begin position="26"/>
        <end position="47"/>
    </location>
</feature>
<dbReference type="PANTHER" id="PTHR43547:SF2">
    <property type="entry name" value="HYBRID SIGNAL TRANSDUCTION HISTIDINE KINASE C"/>
    <property type="match status" value="1"/>
</dbReference>
<accession>A0A081PJA0</accession>
<evidence type="ECO:0000259" key="5">
    <source>
        <dbReference type="PROSITE" id="PS50109"/>
    </source>
</evidence>
<keyword evidence="4" id="KW-0812">Transmembrane</keyword>
<dbReference type="PRINTS" id="PR00344">
    <property type="entry name" value="BCTRLSENSOR"/>
</dbReference>
<keyword evidence="4" id="KW-0472">Membrane</keyword>
<dbReference type="GO" id="GO:0000155">
    <property type="term" value="F:phosphorelay sensor kinase activity"/>
    <property type="evidence" value="ECO:0007669"/>
    <property type="project" value="InterPro"/>
</dbReference>
<dbReference type="InterPro" id="IPR003661">
    <property type="entry name" value="HisK_dim/P_dom"/>
</dbReference>
<comment type="catalytic activity">
    <reaction evidence="1">
        <text>ATP + protein L-histidine = ADP + protein N-phospho-L-histidine.</text>
        <dbReference type="EC" id="2.7.13.3"/>
    </reaction>
</comment>
<dbReference type="Pfam" id="PF02518">
    <property type="entry name" value="HATPase_c"/>
    <property type="match status" value="1"/>
</dbReference>
<feature type="transmembrane region" description="Helical" evidence="4">
    <location>
        <begin position="165"/>
        <end position="183"/>
    </location>
</feature>
<dbReference type="SUPFAM" id="SSF47384">
    <property type="entry name" value="Homodimeric domain of signal transducing histidine kinase"/>
    <property type="match status" value="1"/>
</dbReference>
<feature type="transmembrane region" description="Helical" evidence="4">
    <location>
        <begin position="102"/>
        <end position="120"/>
    </location>
</feature>
<dbReference type="OrthoDB" id="9810447at2"/>
<dbReference type="SMART" id="SM00388">
    <property type="entry name" value="HisKA"/>
    <property type="match status" value="1"/>
</dbReference>
<dbReference type="EC" id="2.7.13.3" evidence="2"/>
<dbReference type="SMART" id="SM00387">
    <property type="entry name" value="HATPase_c"/>
    <property type="match status" value="1"/>
</dbReference>
<evidence type="ECO:0000256" key="4">
    <source>
        <dbReference type="SAM" id="Phobius"/>
    </source>
</evidence>
<dbReference type="RefSeq" id="WP_037439103.1">
    <property type="nucleotide sequence ID" value="NZ_JNFF01000030.1"/>
</dbReference>
<feature type="transmembrane region" description="Helical" evidence="4">
    <location>
        <begin position="127"/>
        <end position="145"/>
    </location>
</feature>
<dbReference type="AlphaFoldDB" id="A0A081PJA0"/>
<feature type="transmembrane region" description="Helical" evidence="4">
    <location>
        <begin position="77"/>
        <end position="96"/>
    </location>
</feature>
<dbReference type="EMBL" id="JNFF01000030">
    <property type="protein sequence ID" value="KEQ30773.1"/>
    <property type="molecule type" value="Genomic_DNA"/>
</dbReference>
<reference evidence="6 7" key="1">
    <citation type="journal article" date="1992" name="Int. J. Syst. Bacteriol.">
        <title>Sphingobacterium antarcticus sp. nov. a Psychrotrophic Bacterium from the Soils of Schirmacher Oasis, Antarctica.</title>
        <authorList>
            <person name="Shivaji S."/>
            <person name="Ray M.K."/>
            <person name="Rao N.S."/>
            <person name="Saiserr L."/>
            <person name="Jagannadham M.V."/>
            <person name="Kumar G.S."/>
            <person name="Reddy G."/>
            <person name="Bhargava P.M."/>
        </authorList>
    </citation>
    <scope>NUCLEOTIDE SEQUENCE [LARGE SCALE GENOMIC DNA]</scope>
    <source>
        <strain evidence="6 7">4BY</strain>
    </source>
</reference>
<evidence type="ECO:0000313" key="6">
    <source>
        <dbReference type="EMBL" id="KEQ30773.1"/>
    </source>
</evidence>
<proteinExistence type="predicted"/>
<evidence type="ECO:0000256" key="2">
    <source>
        <dbReference type="ARBA" id="ARBA00012438"/>
    </source>
</evidence>
<keyword evidence="4" id="KW-1133">Transmembrane helix</keyword>
<feature type="transmembrane region" description="Helical" evidence="4">
    <location>
        <begin position="53"/>
        <end position="70"/>
    </location>
</feature>
<dbReference type="InterPro" id="IPR003594">
    <property type="entry name" value="HATPase_dom"/>
</dbReference>
<dbReference type="InterPro" id="IPR004358">
    <property type="entry name" value="Sig_transdc_His_kin-like_C"/>
</dbReference>
<dbReference type="Gene3D" id="1.10.287.130">
    <property type="match status" value="1"/>
</dbReference>
<keyword evidence="7" id="KW-1185">Reference proteome</keyword>
<organism evidence="6 7">
    <name type="scientific">Pedobacter antarcticus 4BY</name>
    <dbReference type="NCBI Taxonomy" id="1358423"/>
    <lineage>
        <taxon>Bacteria</taxon>
        <taxon>Pseudomonadati</taxon>
        <taxon>Bacteroidota</taxon>
        <taxon>Sphingobacteriia</taxon>
        <taxon>Sphingobacteriales</taxon>
        <taxon>Sphingobacteriaceae</taxon>
        <taxon>Pedobacter</taxon>
    </lineage>
</organism>
<dbReference type="InterPro" id="IPR036097">
    <property type="entry name" value="HisK_dim/P_sf"/>
</dbReference>
<dbReference type="SUPFAM" id="SSF55874">
    <property type="entry name" value="ATPase domain of HSP90 chaperone/DNA topoisomerase II/histidine kinase"/>
    <property type="match status" value="1"/>
</dbReference>
<dbReference type="Pfam" id="PF00512">
    <property type="entry name" value="HisKA"/>
    <property type="match status" value="1"/>
</dbReference>
<dbReference type="Gene3D" id="3.30.565.10">
    <property type="entry name" value="Histidine kinase-like ATPase, C-terminal domain"/>
    <property type="match status" value="1"/>
</dbReference>
<dbReference type="CDD" id="cd00082">
    <property type="entry name" value="HisKA"/>
    <property type="match status" value="1"/>
</dbReference>
<sequence>MSSKVSSKTWKTIRNKALGHSQESRIFHVTCLASLILFISGLLFDFFAGLDNLLFILAPATVALVFACYQSRFKGRLGLGILIYAVQGNALFVFYFLNSSGIDGPGLSIYLVFFLLLMAMVPLKQRWFWMIVNLGVVSGLFYFQYHNPDELQGKYDSMYLRYVDAVFLYALSLLFIYVLMRTLTNQYNRERFLVEERSAALKHSNSSLNRLFSILAHDLRSPLNSIQSYLELSLHTDLTEDETRMVSEGLLKETKYTGQLLTNLLAWSKSQMEGIHVKLQQIFLAEAIKETLALKRSLAAQKNITIEASVPEEMRLTADRDMLELVIRNLLNNAIKFTPSGGLIQIKAEESQDGGTCIICISDTGIGIADDRIKSLFRLQSENTFGTNQEKGIGLGLVLCKDFMDIQHGKIRLESTLGKGTRFYLTFPA</sequence>
<dbReference type="InterPro" id="IPR036890">
    <property type="entry name" value="HATPase_C_sf"/>
</dbReference>
<evidence type="ECO:0000256" key="3">
    <source>
        <dbReference type="ARBA" id="ARBA00022553"/>
    </source>
</evidence>
<dbReference type="InterPro" id="IPR005467">
    <property type="entry name" value="His_kinase_dom"/>
</dbReference>
<name>A0A081PJA0_9SPHI</name>
<evidence type="ECO:0000313" key="7">
    <source>
        <dbReference type="Proteomes" id="UP000028007"/>
    </source>
</evidence>
<comment type="caution">
    <text evidence="6">The sequence shown here is derived from an EMBL/GenBank/DDBJ whole genome shotgun (WGS) entry which is preliminary data.</text>
</comment>
<evidence type="ECO:0000256" key="1">
    <source>
        <dbReference type="ARBA" id="ARBA00000085"/>
    </source>
</evidence>
<gene>
    <name evidence="6" type="ORF">N180_10515</name>
</gene>
<dbReference type="PANTHER" id="PTHR43547">
    <property type="entry name" value="TWO-COMPONENT HISTIDINE KINASE"/>
    <property type="match status" value="1"/>
</dbReference>
<keyword evidence="3" id="KW-0597">Phosphoprotein</keyword>
<dbReference type="PROSITE" id="PS50109">
    <property type="entry name" value="HIS_KIN"/>
    <property type="match status" value="1"/>
</dbReference>
<feature type="domain" description="Histidine kinase" evidence="5">
    <location>
        <begin position="214"/>
        <end position="429"/>
    </location>
</feature>
<protein>
    <recommendedName>
        <fullName evidence="2">histidine kinase</fullName>
        <ecNumber evidence="2">2.7.13.3</ecNumber>
    </recommendedName>
</protein>
<dbReference type="eggNOG" id="COG4251">
    <property type="taxonomic scope" value="Bacteria"/>
</dbReference>
<dbReference type="Proteomes" id="UP000028007">
    <property type="component" value="Unassembled WGS sequence"/>
</dbReference>